<accession>T1F2T4</accession>
<protein>
    <submittedName>
        <fullName evidence="2 3">Uncharacterized protein</fullName>
    </submittedName>
</protein>
<evidence type="ECO:0000313" key="4">
    <source>
        <dbReference type="Proteomes" id="UP000015101"/>
    </source>
</evidence>
<reference evidence="2 4" key="2">
    <citation type="journal article" date="2013" name="Nature">
        <title>Insights into bilaterian evolution from three spiralian genomes.</title>
        <authorList>
            <person name="Simakov O."/>
            <person name="Marletaz F."/>
            <person name="Cho S.J."/>
            <person name="Edsinger-Gonzales E."/>
            <person name="Havlak P."/>
            <person name="Hellsten U."/>
            <person name="Kuo D.H."/>
            <person name="Larsson T."/>
            <person name="Lv J."/>
            <person name="Arendt D."/>
            <person name="Savage R."/>
            <person name="Osoegawa K."/>
            <person name="de Jong P."/>
            <person name="Grimwood J."/>
            <person name="Chapman J.A."/>
            <person name="Shapiro H."/>
            <person name="Aerts A."/>
            <person name="Otillar R.P."/>
            <person name="Terry A.Y."/>
            <person name="Boore J.L."/>
            <person name="Grigoriev I.V."/>
            <person name="Lindberg D.R."/>
            <person name="Seaver E.C."/>
            <person name="Weisblat D.A."/>
            <person name="Putnam N.H."/>
            <person name="Rokhsar D.S."/>
        </authorList>
    </citation>
    <scope>NUCLEOTIDE SEQUENCE</scope>
</reference>
<reference evidence="4" key="1">
    <citation type="submission" date="2012-12" db="EMBL/GenBank/DDBJ databases">
        <authorList>
            <person name="Hellsten U."/>
            <person name="Grimwood J."/>
            <person name="Chapman J.A."/>
            <person name="Shapiro H."/>
            <person name="Aerts A."/>
            <person name="Otillar R.P."/>
            <person name="Terry A.Y."/>
            <person name="Boore J.L."/>
            <person name="Simakov O."/>
            <person name="Marletaz F."/>
            <person name="Cho S.-J."/>
            <person name="Edsinger-Gonzales E."/>
            <person name="Havlak P."/>
            <person name="Kuo D.-H."/>
            <person name="Larsson T."/>
            <person name="Lv J."/>
            <person name="Arendt D."/>
            <person name="Savage R."/>
            <person name="Osoegawa K."/>
            <person name="de Jong P."/>
            <person name="Lindberg D.R."/>
            <person name="Seaver E.C."/>
            <person name="Weisblat D.A."/>
            <person name="Putnam N.H."/>
            <person name="Grigoriev I.V."/>
            <person name="Rokhsar D.S."/>
        </authorList>
    </citation>
    <scope>NUCLEOTIDE SEQUENCE</scope>
</reference>
<dbReference type="EMBL" id="AMQM01003496">
    <property type="status" value="NOT_ANNOTATED_CDS"/>
    <property type="molecule type" value="Genomic_DNA"/>
</dbReference>
<reference evidence="3" key="3">
    <citation type="submission" date="2015-06" db="UniProtKB">
        <authorList>
            <consortium name="EnsemblMetazoa"/>
        </authorList>
    </citation>
    <scope>IDENTIFICATION</scope>
</reference>
<dbReference type="EnsemblMetazoa" id="HelroT170238">
    <property type="protein sequence ID" value="HelroP170238"/>
    <property type="gene ID" value="HelroG170238"/>
</dbReference>
<dbReference type="RefSeq" id="XP_009014311.1">
    <property type="nucleotide sequence ID" value="XM_009016063.1"/>
</dbReference>
<feature type="compositionally biased region" description="Basic residues" evidence="1">
    <location>
        <begin position="483"/>
        <end position="495"/>
    </location>
</feature>
<dbReference type="InParanoid" id="T1F2T4"/>
<gene>
    <name evidence="3" type="primary">20203133</name>
    <name evidence="2" type="ORF">HELRODRAFT_170238</name>
</gene>
<name>T1F2T4_HELRO</name>
<evidence type="ECO:0000313" key="3">
    <source>
        <dbReference type="EnsemblMetazoa" id="HelroP170238"/>
    </source>
</evidence>
<dbReference type="CTD" id="20203133"/>
<dbReference type="GeneID" id="20203133"/>
<feature type="compositionally biased region" description="Basic and acidic residues" evidence="1">
    <location>
        <begin position="462"/>
        <end position="471"/>
    </location>
</feature>
<dbReference type="Proteomes" id="UP000015101">
    <property type="component" value="Unassembled WGS sequence"/>
</dbReference>
<dbReference type="AlphaFoldDB" id="T1F2T4"/>
<proteinExistence type="predicted"/>
<dbReference type="HOGENOM" id="CLU_518050_0_0_1"/>
<sequence>MHSHSTTSQKNNEYYFCNTLSNENLLSTKFWQPEKQLQHLQNSKQPHKQQSKLFVHAASNVLGCNDDVDEIHSTFSKIFHRDQTVDNNINVSNNNIINSSICNNNISSINNNSRSHVFNNCNVNQFNNSNHVCNNNDFKISNENETPVKKQNDILPSDLYVTLKLNDRNRQHTPAVPLKLIKPSHSNSNFNSLQPLLTNITQQQCQTDGPSQHFKNSERTSRDNRKRCTTTTLLLNTNLYACNTIQHPIRKKTRQNKNVAFQDNTFQQKYNSSAGNIMCCQSENNIPANVSFYDDQMTSSTLKIHAPADDCYAKDLNSIDDSLNCNISNNRNISNNFNNNCNNYKNVETKTIMNNIGNVHQPDMGAFKNNIAETGMAYYNDHTTTSSVANVDFCTKTITDTLTQPDSNSLSNSCTTNTNNINFIDSTVAANNLVLDHKYVDSPININDTSHKKTNSSSDTNHNNDNDDKSHSHSACTSSTRKQQNRRYSIKKTNTKHLQAPTKHIPTDETIEHFSHFVDLNLTEVS</sequence>
<feature type="region of interest" description="Disordered" evidence="1">
    <location>
        <begin position="446"/>
        <end position="504"/>
    </location>
</feature>
<organism evidence="3 4">
    <name type="scientific">Helobdella robusta</name>
    <name type="common">Californian leech</name>
    <dbReference type="NCBI Taxonomy" id="6412"/>
    <lineage>
        <taxon>Eukaryota</taxon>
        <taxon>Metazoa</taxon>
        <taxon>Spiralia</taxon>
        <taxon>Lophotrochozoa</taxon>
        <taxon>Annelida</taxon>
        <taxon>Clitellata</taxon>
        <taxon>Hirudinea</taxon>
        <taxon>Rhynchobdellida</taxon>
        <taxon>Glossiphoniidae</taxon>
        <taxon>Helobdella</taxon>
    </lineage>
</organism>
<evidence type="ECO:0000313" key="2">
    <source>
        <dbReference type="EMBL" id="ESO07700.1"/>
    </source>
</evidence>
<keyword evidence="4" id="KW-1185">Reference proteome</keyword>
<dbReference type="KEGG" id="hro:HELRODRAFT_170238"/>
<dbReference type="EMBL" id="KB096183">
    <property type="protein sequence ID" value="ESO07700.1"/>
    <property type="molecule type" value="Genomic_DNA"/>
</dbReference>
<evidence type="ECO:0000256" key="1">
    <source>
        <dbReference type="SAM" id="MobiDB-lite"/>
    </source>
</evidence>